<protein>
    <submittedName>
        <fullName evidence="1">Uncharacterized protein</fullName>
    </submittedName>
</protein>
<dbReference type="EMBL" id="JACIHI010000005">
    <property type="protein sequence ID" value="MBB4439207.1"/>
    <property type="molecule type" value="Genomic_DNA"/>
</dbReference>
<evidence type="ECO:0000313" key="1">
    <source>
        <dbReference type="EMBL" id="MBB4439207.1"/>
    </source>
</evidence>
<comment type="caution">
    <text evidence="1">The sequence shown here is derived from an EMBL/GenBank/DDBJ whole genome shotgun (WGS) entry which is preliminary data.</text>
</comment>
<accession>A0A7W6XVB0</accession>
<reference evidence="1 2" key="1">
    <citation type="submission" date="2020-08" db="EMBL/GenBank/DDBJ databases">
        <title>Genomic Encyclopedia of Type Strains, Phase IV (KMG-V): Genome sequencing to study the core and pangenomes of soil and plant-associated prokaryotes.</title>
        <authorList>
            <person name="Whitman W."/>
        </authorList>
    </citation>
    <scope>NUCLEOTIDE SEQUENCE [LARGE SCALE GENOMIC DNA]</scope>
    <source>
        <strain evidence="1 2">SEMIA 414</strain>
    </source>
</reference>
<organism evidence="1 2">
    <name type="scientific">Rhizobium esperanzae</name>
    <dbReference type="NCBI Taxonomy" id="1967781"/>
    <lineage>
        <taxon>Bacteria</taxon>
        <taxon>Pseudomonadati</taxon>
        <taxon>Pseudomonadota</taxon>
        <taxon>Alphaproteobacteria</taxon>
        <taxon>Hyphomicrobiales</taxon>
        <taxon>Rhizobiaceae</taxon>
        <taxon>Rhizobium/Agrobacterium group</taxon>
        <taxon>Rhizobium</taxon>
    </lineage>
</organism>
<dbReference type="AlphaFoldDB" id="A0A7W6XVB0"/>
<name>A0A7W6XVB0_9HYPH</name>
<dbReference type="Proteomes" id="UP000533724">
    <property type="component" value="Unassembled WGS sequence"/>
</dbReference>
<proteinExistence type="predicted"/>
<gene>
    <name evidence="1" type="ORF">GGE15_002471</name>
</gene>
<sequence>MPAGYASVGDASADSSFRSAETAEGLTTITSIGGGYLATFYYHFHS</sequence>
<evidence type="ECO:0000313" key="2">
    <source>
        <dbReference type="Proteomes" id="UP000533724"/>
    </source>
</evidence>